<dbReference type="NCBIfam" id="TIGR00132">
    <property type="entry name" value="gatA"/>
    <property type="match status" value="1"/>
</dbReference>
<dbReference type="InterPro" id="IPR020556">
    <property type="entry name" value="Amidase_CS"/>
</dbReference>
<keyword evidence="3 8" id="KW-0547">Nucleotide-binding</keyword>
<dbReference type="Pfam" id="PF01425">
    <property type="entry name" value="Amidase"/>
    <property type="match status" value="1"/>
</dbReference>
<name>A0A2P5P9Z5_9CHLR</name>
<keyword evidence="10" id="KW-1185">Reference proteome</keyword>
<dbReference type="PANTHER" id="PTHR11895">
    <property type="entry name" value="TRANSAMIDASE"/>
    <property type="match status" value="1"/>
</dbReference>
<evidence type="ECO:0000256" key="2">
    <source>
        <dbReference type="ARBA" id="ARBA00022598"/>
    </source>
</evidence>
<feature type="active site" description="Charge relay system" evidence="8">
    <location>
        <position position="154"/>
    </location>
</feature>
<keyword evidence="5 8" id="KW-0648">Protein biosynthesis</keyword>
<dbReference type="GO" id="GO:0016740">
    <property type="term" value="F:transferase activity"/>
    <property type="evidence" value="ECO:0007669"/>
    <property type="project" value="UniProtKB-KW"/>
</dbReference>
<dbReference type="SUPFAM" id="SSF75304">
    <property type="entry name" value="Amidase signature (AS) enzymes"/>
    <property type="match status" value="1"/>
</dbReference>
<comment type="caution">
    <text evidence="9">The sequence shown here is derived from an EMBL/GenBank/DDBJ whole genome shotgun (WGS) entry which is preliminary data.</text>
</comment>
<dbReference type="InterPro" id="IPR023631">
    <property type="entry name" value="Amidase_dom"/>
</dbReference>
<dbReference type="GO" id="GO:0050567">
    <property type="term" value="F:glutaminyl-tRNA synthase (glutamine-hydrolyzing) activity"/>
    <property type="evidence" value="ECO:0007669"/>
    <property type="project" value="UniProtKB-UniRule"/>
</dbReference>
<evidence type="ECO:0000256" key="3">
    <source>
        <dbReference type="ARBA" id="ARBA00022741"/>
    </source>
</evidence>
<dbReference type="PROSITE" id="PS00571">
    <property type="entry name" value="AMIDASES"/>
    <property type="match status" value="1"/>
</dbReference>
<evidence type="ECO:0000256" key="1">
    <source>
        <dbReference type="ARBA" id="ARBA00008069"/>
    </source>
</evidence>
<dbReference type="OrthoDB" id="9811471at2"/>
<proteinExistence type="inferred from homology"/>
<evidence type="ECO:0000256" key="8">
    <source>
        <dbReference type="HAMAP-Rule" id="MF_00120"/>
    </source>
</evidence>
<sequence length="485" mass="52213">MIDVKSLTIVESGKLLKDKEVSSVELTRAYLDRIDTVDPKIQALMTLTDELALAQAGEADSMIARGDGEALTGIPIVFKDVLCTKGIRTTCSSKMLENFIPPYDAAVVERLRGRWAVIIGKANMDEFAMGSSTENSAYFTTRNPWDTSRVPGGSSGGSAAAVAAGLAPAALGSDTGGSIRQPAAFCSVVGLKPTYGLVSRYGLIAFASSLDQIGPFTRDVADTALMLNAIAGYDPRDSTSVPQPETDYYGCLGDSVKGMRIGVPREYLAQGVTPQVKAVVDAALKVYEDLGCKIEECSLPTTDAALAVYYIIAPSEASANLARYDGVKYGYSFKDTDSMWQAMEKTRAIGFGPEVKRRIMLGTYALSAGYYDAWYVKAQKVRTVIRREFDAAFERYDALVTPTAPTMPFKIGEKAADPFSMYLSDICTIPVNIAGLPGISIQGGFAEGLPVGLQIIAKPFAEKTILKLGHAFQQVTEWHKRLPNI</sequence>
<evidence type="ECO:0000256" key="5">
    <source>
        <dbReference type="ARBA" id="ARBA00022917"/>
    </source>
</evidence>
<dbReference type="EC" id="6.3.5.7" evidence="8"/>
<dbReference type="InterPro" id="IPR004412">
    <property type="entry name" value="GatA"/>
</dbReference>
<protein>
    <recommendedName>
        <fullName evidence="8">Glutamyl-tRNA(Gln) amidotransferase subunit A</fullName>
        <shortName evidence="8">Glu-ADT subunit A</shortName>
        <ecNumber evidence="8">6.3.5.7</ecNumber>
    </recommendedName>
</protein>
<accession>A0A2P5P9Z5</accession>
<evidence type="ECO:0000256" key="7">
    <source>
        <dbReference type="ARBA" id="ARBA00047407"/>
    </source>
</evidence>
<dbReference type="HAMAP" id="MF_00120">
    <property type="entry name" value="GatA"/>
    <property type="match status" value="1"/>
</dbReference>
<comment type="catalytic activity">
    <reaction evidence="7 8">
        <text>L-glutamyl-tRNA(Gln) + L-glutamine + ATP + H2O = L-glutaminyl-tRNA(Gln) + L-glutamate + ADP + phosphate + H(+)</text>
        <dbReference type="Rhea" id="RHEA:17521"/>
        <dbReference type="Rhea" id="RHEA-COMP:9681"/>
        <dbReference type="Rhea" id="RHEA-COMP:9684"/>
        <dbReference type="ChEBI" id="CHEBI:15377"/>
        <dbReference type="ChEBI" id="CHEBI:15378"/>
        <dbReference type="ChEBI" id="CHEBI:29985"/>
        <dbReference type="ChEBI" id="CHEBI:30616"/>
        <dbReference type="ChEBI" id="CHEBI:43474"/>
        <dbReference type="ChEBI" id="CHEBI:58359"/>
        <dbReference type="ChEBI" id="CHEBI:78520"/>
        <dbReference type="ChEBI" id="CHEBI:78521"/>
        <dbReference type="ChEBI" id="CHEBI:456216"/>
        <dbReference type="EC" id="6.3.5.7"/>
    </reaction>
</comment>
<dbReference type="EMBL" id="JQAN02000001">
    <property type="protein sequence ID" value="PPD59129.1"/>
    <property type="molecule type" value="Genomic_DNA"/>
</dbReference>
<dbReference type="InterPro" id="IPR036928">
    <property type="entry name" value="AS_sf"/>
</dbReference>
<dbReference type="GO" id="GO:0030956">
    <property type="term" value="C:glutamyl-tRNA(Gln) amidotransferase complex"/>
    <property type="evidence" value="ECO:0007669"/>
    <property type="project" value="InterPro"/>
</dbReference>
<comment type="function">
    <text evidence="6 8">Allows the formation of correctly charged Gln-tRNA(Gln) through the transamidation of misacylated Glu-tRNA(Gln) in organisms which lack glutaminyl-tRNA synthetase. The reaction takes place in the presence of glutamine and ATP through an activated gamma-phospho-Glu-tRNA(Gln).</text>
</comment>
<dbReference type="AlphaFoldDB" id="A0A2P5P9Z5"/>
<dbReference type="GO" id="GO:0005524">
    <property type="term" value="F:ATP binding"/>
    <property type="evidence" value="ECO:0007669"/>
    <property type="project" value="UniProtKB-KW"/>
</dbReference>
<gene>
    <name evidence="8 9" type="primary">gatA</name>
    <name evidence="9" type="ORF">JP09_000150</name>
</gene>
<evidence type="ECO:0000256" key="6">
    <source>
        <dbReference type="ARBA" id="ARBA00025295"/>
    </source>
</evidence>
<dbReference type="InterPro" id="IPR000120">
    <property type="entry name" value="Amidase"/>
</dbReference>
<evidence type="ECO:0000313" key="10">
    <source>
        <dbReference type="Proteomes" id="UP000235653"/>
    </source>
</evidence>
<comment type="similarity">
    <text evidence="1 8">Belongs to the amidase family. GatA subfamily.</text>
</comment>
<comment type="subunit">
    <text evidence="8">Heterotrimer of A, B and C subunits.</text>
</comment>
<organism evidence="9 10">
    <name type="scientific">Dehalogenimonas etheniformans</name>
    <dbReference type="NCBI Taxonomy" id="1536648"/>
    <lineage>
        <taxon>Bacteria</taxon>
        <taxon>Bacillati</taxon>
        <taxon>Chloroflexota</taxon>
        <taxon>Dehalococcoidia</taxon>
        <taxon>Dehalococcoidales</taxon>
        <taxon>Dehalococcoidaceae</taxon>
        <taxon>Dehalogenimonas</taxon>
    </lineage>
</organism>
<feature type="active site" description="Charge relay system" evidence="8">
    <location>
        <position position="79"/>
    </location>
</feature>
<keyword evidence="4 8" id="KW-0067">ATP-binding</keyword>
<keyword evidence="2 8" id="KW-0436">Ligase</keyword>
<feature type="active site" description="Acyl-ester intermediate" evidence="8">
    <location>
        <position position="178"/>
    </location>
</feature>
<dbReference type="Proteomes" id="UP000235653">
    <property type="component" value="Unassembled WGS sequence"/>
</dbReference>
<dbReference type="PANTHER" id="PTHR11895:SF151">
    <property type="entry name" value="GLUTAMYL-TRNA(GLN) AMIDOTRANSFERASE SUBUNIT A"/>
    <property type="match status" value="1"/>
</dbReference>
<evidence type="ECO:0000256" key="4">
    <source>
        <dbReference type="ARBA" id="ARBA00022840"/>
    </source>
</evidence>
<dbReference type="Gene3D" id="3.90.1300.10">
    <property type="entry name" value="Amidase signature (AS) domain"/>
    <property type="match status" value="1"/>
</dbReference>
<evidence type="ECO:0000313" key="9">
    <source>
        <dbReference type="EMBL" id="PPD59129.1"/>
    </source>
</evidence>
<dbReference type="GO" id="GO:0006412">
    <property type="term" value="P:translation"/>
    <property type="evidence" value="ECO:0007669"/>
    <property type="project" value="UniProtKB-UniRule"/>
</dbReference>
<reference evidence="9 10" key="1">
    <citation type="journal article" date="2017" name="ISME J.">
        <title>Grape pomace compost harbors organohalide-respiring Dehalogenimonas species with novel reductive dehalogenase genes.</title>
        <authorList>
            <person name="Yang Y."/>
            <person name="Higgins S.A."/>
            <person name="Yan J."/>
            <person name="Simsir B."/>
            <person name="Chourey K."/>
            <person name="Iyer R."/>
            <person name="Hettich R.L."/>
            <person name="Baldwin B."/>
            <person name="Ogles D.M."/>
            <person name="Loffler F.E."/>
        </authorList>
    </citation>
    <scope>NUCLEOTIDE SEQUENCE [LARGE SCALE GENOMIC DNA]</scope>
    <source>
        <strain evidence="9 10">GP</strain>
    </source>
</reference>
<dbReference type="RefSeq" id="WP_102331362.1">
    <property type="nucleotide sequence ID" value="NZ_CP058566.2"/>
</dbReference>